<reference evidence="7 8" key="1">
    <citation type="submission" date="2019-03" db="EMBL/GenBank/DDBJ databases">
        <title>Luteimonas zhaokaii sp.nov., isolated from the rectal contents of Plateau pika in Yushu, Qinghai Province, China.</title>
        <authorList>
            <person name="Zhang G."/>
        </authorList>
    </citation>
    <scope>NUCLEOTIDE SEQUENCE [LARGE SCALE GENOMIC DNA]</scope>
    <source>
        <strain evidence="7 8">THG-MD21</strain>
    </source>
</reference>
<evidence type="ECO:0000313" key="8">
    <source>
        <dbReference type="Proteomes" id="UP000295543"/>
    </source>
</evidence>
<dbReference type="RefSeq" id="WP_133393858.1">
    <property type="nucleotide sequence ID" value="NZ_SMTG01000004.1"/>
</dbReference>
<comment type="subcellular location">
    <subcellularLocation>
        <location evidence="6">Cell membrane</location>
        <topology evidence="6">Multi-pass membrane protein</topology>
    </subcellularLocation>
    <subcellularLocation>
        <location evidence="1">Membrane</location>
    </subcellularLocation>
</comment>
<keyword evidence="3 6" id="KW-0812">Transmembrane</keyword>
<proteinExistence type="inferred from homology"/>
<dbReference type="EMBL" id="SMTG01000004">
    <property type="protein sequence ID" value="TDK30791.1"/>
    <property type="molecule type" value="Genomic_DNA"/>
</dbReference>
<gene>
    <name evidence="7" type="ORF">E2F49_10615</name>
</gene>
<evidence type="ECO:0000256" key="6">
    <source>
        <dbReference type="RuleBase" id="RU363076"/>
    </source>
</evidence>
<comment type="caution">
    <text evidence="6">Lacks conserved residue(s) required for the propagation of feature annotation.</text>
</comment>
<sequence length="244" mass="26071">MSSRTTFIVGWTAAVLAIVAFVSLGQWQLSRMHQKQAMLDAVEATLAARTALPLSVAGDAARARDYDWSAGQGRFVDRPAFVLDNQIHAGVPGLRVYRLFAPVDAAPLLVDLGWTPLADRATRLPEAAVVRGDGLLGRDMALRGLLAPPPSAGLALGPALAPGDAVLMTRIELDEIAADAGLPALPPRVLRVDPALDVGYARDLDVLPNTLPPDKHLGYAVQWFGLALAVLVIALVLTFRKRRR</sequence>
<dbReference type="AlphaFoldDB" id="A0A4R5U8H8"/>
<dbReference type="Proteomes" id="UP000295543">
    <property type="component" value="Unassembled WGS sequence"/>
</dbReference>
<organism evidence="7 8">
    <name type="scientific">Luteimonas terrae</name>
    <dbReference type="NCBI Taxonomy" id="1530191"/>
    <lineage>
        <taxon>Bacteria</taxon>
        <taxon>Pseudomonadati</taxon>
        <taxon>Pseudomonadota</taxon>
        <taxon>Gammaproteobacteria</taxon>
        <taxon>Lysobacterales</taxon>
        <taxon>Lysobacteraceae</taxon>
        <taxon>Luteimonas</taxon>
    </lineage>
</organism>
<protein>
    <recommendedName>
        <fullName evidence="6">SURF1-like protein</fullName>
    </recommendedName>
</protein>
<evidence type="ECO:0000256" key="5">
    <source>
        <dbReference type="ARBA" id="ARBA00023136"/>
    </source>
</evidence>
<dbReference type="InterPro" id="IPR045214">
    <property type="entry name" value="Surf1/Surf4"/>
</dbReference>
<keyword evidence="8" id="KW-1185">Reference proteome</keyword>
<dbReference type="InterPro" id="IPR002994">
    <property type="entry name" value="Surf1/Shy1"/>
</dbReference>
<evidence type="ECO:0000256" key="3">
    <source>
        <dbReference type="ARBA" id="ARBA00022692"/>
    </source>
</evidence>
<name>A0A4R5U8H8_9GAMM</name>
<evidence type="ECO:0000313" key="7">
    <source>
        <dbReference type="EMBL" id="TDK30791.1"/>
    </source>
</evidence>
<dbReference type="PROSITE" id="PS50895">
    <property type="entry name" value="SURF1"/>
    <property type="match status" value="1"/>
</dbReference>
<comment type="similarity">
    <text evidence="2 6">Belongs to the SURF1 family.</text>
</comment>
<keyword evidence="4 6" id="KW-1133">Transmembrane helix</keyword>
<feature type="transmembrane region" description="Helical" evidence="6">
    <location>
        <begin position="217"/>
        <end position="239"/>
    </location>
</feature>
<dbReference type="GO" id="GO:0005886">
    <property type="term" value="C:plasma membrane"/>
    <property type="evidence" value="ECO:0007669"/>
    <property type="project" value="UniProtKB-SubCell"/>
</dbReference>
<dbReference type="PANTHER" id="PTHR23427">
    <property type="entry name" value="SURFEIT LOCUS PROTEIN"/>
    <property type="match status" value="1"/>
</dbReference>
<dbReference type="CDD" id="cd06662">
    <property type="entry name" value="SURF1"/>
    <property type="match status" value="1"/>
</dbReference>
<dbReference type="Pfam" id="PF02104">
    <property type="entry name" value="SURF1"/>
    <property type="match status" value="1"/>
</dbReference>
<keyword evidence="5 6" id="KW-0472">Membrane</keyword>
<evidence type="ECO:0000256" key="4">
    <source>
        <dbReference type="ARBA" id="ARBA00022989"/>
    </source>
</evidence>
<comment type="caution">
    <text evidence="7">The sequence shown here is derived from an EMBL/GenBank/DDBJ whole genome shotgun (WGS) entry which is preliminary data.</text>
</comment>
<dbReference type="OrthoDB" id="9789940at2"/>
<accession>A0A4R5U8H8</accession>
<evidence type="ECO:0000256" key="2">
    <source>
        <dbReference type="ARBA" id="ARBA00007165"/>
    </source>
</evidence>
<dbReference type="PANTHER" id="PTHR23427:SF2">
    <property type="entry name" value="SURFEIT LOCUS PROTEIN 1"/>
    <property type="match status" value="1"/>
</dbReference>
<evidence type="ECO:0000256" key="1">
    <source>
        <dbReference type="ARBA" id="ARBA00004370"/>
    </source>
</evidence>
<keyword evidence="6" id="KW-1003">Cell membrane</keyword>